<comment type="catalytic activity">
    <reaction evidence="8">
        <text>Couples ATP hydrolysis with the unwinding of duplex DNA by translocating in the 3'-5' direction.</text>
        <dbReference type="EC" id="5.6.2.4"/>
    </reaction>
</comment>
<dbReference type="GO" id="GO:0043138">
    <property type="term" value="F:3'-5' DNA helicase activity"/>
    <property type="evidence" value="ECO:0007669"/>
    <property type="project" value="UniProtKB-EC"/>
</dbReference>
<dbReference type="InterPro" id="IPR014016">
    <property type="entry name" value="UvrD-like_ATP-bd"/>
</dbReference>
<protein>
    <recommendedName>
        <fullName evidence="9">DNA 3'-5' helicase</fullName>
        <ecNumber evidence="9">5.6.2.4</ecNumber>
    </recommendedName>
</protein>
<proteinExistence type="inferred from homology"/>
<dbReference type="GO" id="GO:0005524">
    <property type="term" value="F:ATP binding"/>
    <property type="evidence" value="ECO:0007669"/>
    <property type="project" value="UniProtKB-UniRule"/>
</dbReference>
<feature type="binding site" evidence="11">
    <location>
        <begin position="38"/>
        <end position="45"/>
    </location>
    <ligand>
        <name>ATP</name>
        <dbReference type="ChEBI" id="CHEBI:30616"/>
    </ligand>
</feature>
<dbReference type="Gene3D" id="1.10.10.160">
    <property type="match status" value="1"/>
</dbReference>
<dbReference type="InterPro" id="IPR027417">
    <property type="entry name" value="P-loop_NTPase"/>
</dbReference>
<dbReference type="Gene3D" id="3.40.50.300">
    <property type="entry name" value="P-loop containing nucleotide triphosphate hydrolases"/>
    <property type="match status" value="2"/>
</dbReference>
<comment type="caution">
    <text evidence="14">The sequence shown here is derived from an EMBL/GenBank/DDBJ whole genome shotgun (WGS) entry which is preliminary data.</text>
</comment>
<comment type="catalytic activity">
    <reaction evidence="10">
        <text>ATP + H2O = ADP + phosphate + H(+)</text>
        <dbReference type="Rhea" id="RHEA:13065"/>
        <dbReference type="ChEBI" id="CHEBI:15377"/>
        <dbReference type="ChEBI" id="CHEBI:15378"/>
        <dbReference type="ChEBI" id="CHEBI:30616"/>
        <dbReference type="ChEBI" id="CHEBI:43474"/>
        <dbReference type="ChEBI" id="CHEBI:456216"/>
        <dbReference type="EC" id="5.6.2.4"/>
    </reaction>
</comment>
<dbReference type="InterPro" id="IPR014017">
    <property type="entry name" value="DNA_helicase_UvrD-like_C"/>
</dbReference>
<evidence type="ECO:0000256" key="8">
    <source>
        <dbReference type="ARBA" id="ARBA00034617"/>
    </source>
</evidence>
<organism evidence="14 15">
    <name type="scientific">Heyndrickxia oleronia</name>
    <dbReference type="NCBI Taxonomy" id="38875"/>
    <lineage>
        <taxon>Bacteria</taxon>
        <taxon>Bacillati</taxon>
        <taxon>Bacillota</taxon>
        <taxon>Bacilli</taxon>
        <taxon>Bacillales</taxon>
        <taxon>Bacillaceae</taxon>
        <taxon>Heyndrickxia</taxon>
    </lineage>
</organism>
<evidence type="ECO:0000256" key="3">
    <source>
        <dbReference type="ARBA" id="ARBA00022801"/>
    </source>
</evidence>
<evidence type="ECO:0000256" key="9">
    <source>
        <dbReference type="ARBA" id="ARBA00034808"/>
    </source>
</evidence>
<evidence type="ECO:0000256" key="10">
    <source>
        <dbReference type="ARBA" id="ARBA00048988"/>
    </source>
</evidence>
<dbReference type="PROSITE" id="PS51198">
    <property type="entry name" value="UVRD_HELICASE_ATP_BIND"/>
    <property type="match status" value="1"/>
</dbReference>
<dbReference type="GO" id="GO:0016787">
    <property type="term" value="F:hydrolase activity"/>
    <property type="evidence" value="ECO:0007669"/>
    <property type="project" value="UniProtKB-UniRule"/>
</dbReference>
<evidence type="ECO:0000256" key="6">
    <source>
        <dbReference type="ARBA" id="ARBA00023125"/>
    </source>
</evidence>
<keyword evidence="2 11" id="KW-0547">Nucleotide-binding</keyword>
<dbReference type="GO" id="GO:0003677">
    <property type="term" value="F:DNA binding"/>
    <property type="evidence" value="ECO:0007669"/>
    <property type="project" value="UniProtKB-KW"/>
</dbReference>
<evidence type="ECO:0000259" key="12">
    <source>
        <dbReference type="PROSITE" id="PS51198"/>
    </source>
</evidence>
<dbReference type="SUPFAM" id="SSF52540">
    <property type="entry name" value="P-loop containing nucleoside triphosphate hydrolases"/>
    <property type="match status" value="1"/>
</dbReference>
<feature type="domain" description="UvrD-like helicase C-terminal" evidence="13">
    <location>
        <begin position="306"/>
        <end position="568"/>
    </location>
</feature>
<evidence type="ECO:0000256" key="2">
    <source>
        <dbReference type="ARBA" id="ARBA00022741"/>
    </source>
</evidence>
<feature type="domain" description="UvrD-like helicase ATP-binding" evidence="12">
    <location>
        <begin position="17"/>
        <end position="305"/>
    </location>
</feature>
<dbReference type="GO" id="GO:0005829">
    <property type="term" value="C:cytosol"/>
    <property type="evidence" value="ECO:0007669"/>
    <property type="project" value="TreeGrafter"/>
</dbReference>
<sequence>MNKEAEFFNFSQIKKRVILNQQQQKAILHTDGPLLLLASPGSGKTTTIIIKIGYLIKEKGVNPKRIKAVTFSKASAMDMKERFNSFFPMIPQVDFSTIHSLAFEVIREYFRKTNTSFQLIEGIQPLERNQLTLNKKIILKEIYNNLVGENITDDQLEELMSYTSLLKNKLIPEELWSTVKCQIPMAEKIVQEYELFKRTRGTVRLVDYDDMLTIANQVFEEDSEFLRTYQQRYDYVLTDESQDTSLVQHAIIEKLVCNHRNLCVVADDDQSIYTWRAADPKYLLDFKQVYPEAVILMMEQNYRSSKDIVDVANQFIQQNKHRYNKQMFTDNPSYQPIQLKRLADYQNQSKYLIREISQLDNYREVAILYRNHSSSISLMNDFDRAGIPFYIKDSNSHFFSHWVVQDILNFMRISYNDSRTDILEKIHTKFNGYITKQQMKDLKKINNKQSCFDNLLQYINLKDYQIKQLQKCKSLFQEMNGMAPLQVIRLIRESLGYEKALEKLSERYGFNLDHLLDILNTLEEIATTLDTMEEFAGRLQYLEKKMKESKFGKHKNVVTFSTLHSSKGLEFTRVYMIDLVEGIIPSKEETRSKEQGKEELIEEAVRLFYVGMTRAKLHLELLSYEIKNGKLVNESRFVGGVRSIMSPKKEKKMKHGLNGKMDTSSTAIKEEEQLYVGMEIKHPVFGQGEIILLDREQFEIRFEAGVKKLSLKTCLEMGLLEAV</sequence>
<dbReference type="InterPro" id="IPR000212">
    <property type="entry name" value="DNA_helicase_UvrD/REP"/>
</dbReference>
<evidence type="ECO:0000256" key="4">
    <source>
        <dbReference type="ARBA" id="ARBA00022806"/>
    </source>
</evidence>
<reference evidence="14 15" key="1">
    <citation type="submission" date="2017-01" db="EMBL/GenBank/DDBJ databases">
        <title>Draft genome sequence of Bacillus oleronius.</title>
        <authorList>
            <person name="Allam M."/>
        </authorList>
    </citation>
    <scope>NUCLEOTIDE SEQUENCE [LARGE SCALE GENOMIC DNA]</scope>
    <source>
        <strain evidence="14 15">DSM 9356</strain>
    </source>
</reference>
<dbReference type="PANTHER" id="PTHR11070:SF2">
    <property type="entry name" value="ATP-DEPENDENT DNA HELICASE SRS2"/>
    <property type="match status" value="1"/>
</dbReference>
<keyword evidence="3 11" id="KW-0378">Hydrolase</keyword>
<dbReference type="InterPro" id="IPR013986">
    <property type="entry name" value="DExx_box_DNA_helicase_dom_sf"/>
</dbReference>
<dbReference type="PROSITE" id="PS51217">
    <property type="entry name" value="UVRD_HELICASE_CTER"/>
    <property type="match status" value="1"/>
</dbReference>
<evidence type="ECO:0000256" key="5">
    <source>
        <dbReference type="ARBA" id="ARBA00022840"/>
    </source>
</evidence>
<dbReference type="RefSeq" id="WP_058003170.1">
    <property type="nucleotide sequence ID" value="NZ_CP065424.1"/>
</dbReference>
<dbReference type="CDD" id="cd17932">
    <property type="entry name" value="DEXQc_UvrD"/>
    <property type="match status" value="1"/>
</dbReference>
<evidence type="ECO:0000256" key="1">
    <source>
        <dbReference type="ARBA" id="ARBA00009922"/>
    </source>
</evidence>
<evidence type="ECO:0000259" key="13">
    <source>
        <dbReference type="PROSITE" id="PS51217"/>
    </source>
</evidence>
<dbReference type="Pfam" id="PF00580">
    <property type="entry name" value="UvrD-helicase"/>
    <property type="match status" value="1"/>
</dbReference>
<accession>A0A8E2I5U3</accession>
<evidence type="ECO:0000256" key="7">
    <source>
        <dbReference type="ARBA" id="ARBA00023235"/>
    </source>
</evidence>
<dbReference type="Gene3D" id="1.10.486.10">
    <property type="entry name" value="PCRA, domain 4"/>
    <property type="match status" value="1"/>
</dbReference>
<dbReference type="EMBL" id="MTLA01000211">
    <property type="protein sequence ID" value="OOP67281.1"/>
    <property type="molecule type" value="Genomic_DNA"/>
</dbReference>
<keyword evidence="15" id="KW-1185">Reference proteome</keyword>
<keyword evidence="4 11" id="KW-0347">Helicase</keyword>
<evidence type="ECO:0000313" key="15">
    <source>
        <dbReference type="Proteomes" id="UP000189761"/>
    </source>
</evidence>
<evidence type="ECO:0000256" key="11">
    <source>
        <dbReference type="PROSITE-ProRule" id="PRU00560"/>
    </source>
</evidence>
<evidence type="ECO:0000313" key="14">
    <source>
        <dbReference type="EMBL" id="OOP67281.1"/>
    </source>
</evidence>
<dbReference type="GO" id="GO:0000725">
    <property type="term" value="P:recombinational repair"/>
    <property type="evidence" value="ECO:0007669"/>
    <property type="project" value="TreeGrafter"/>
</dbReference>
<keyword evidence="6" id="KW-0238">DNA-binding</keyword>
<dbReference type="Proteomes" id="UP000189761">
    <property type="component" value="Unassembled WGS sequence"/>
</dbReference>
<dbReference type="AlphaFoldDB" id="A0A8E2I5U3"/>
<name>A0A8E2I5U3_9BACI</name>
<gene>
    <name evidence="14" type="ORF">BWZ43_16485</name>
</gene>
<dbReference type="GO" id="GO:0033202">
    <property type="term" value="C:DNA helicase complex"/>
    <property type="evidence" value="ECO:0007669"/>
    <property type="project" value="TreeGrafter"/>
</dbReference>
<dbReference type="PANTHER" id="PTHR11070">
    <property type="entry name" value="UVRD / RECB / PCRA DNA HELICASE FAMILY MEMBER"/>
    <property type="match status" value="1"/>
</dbReference>
<keyword evidence="5 11" id="KW-0067">ATP-binding</keyword>
<keyword evidence="7" id="KW-0413">Isomerase</keyword>
<dbReference type="EC" id="5.6.2.4" evidence="9"/>
<dbReference type="Pfam" id="PF13361">
    <property type="entry name" value="UvrD_C"/>
    <property type="match status" value="1"/>
</dbReference>
<comment type="similarity">
    <text evidence="1">Belongs to the helicase family. UvrD subfamily.</text>
</comment>